<organism evidence="1 2">
    <name type="scientific">Goekera deserti</name>
    <dbReference type="NCBI Taxonomy" id="2497753"/>
    <lineage>
        <taxon>Bacteria</taxon>
        <taxon>Bacillati</taxon>
        <taxon>Actinomycetota</taxon>
        <taxon>Actinomycetes</taxon>
        <taxon>Geodermatophilales</taxon>
        <taxon>Geodermatophilaceae</taxon>
        <taxon>Goekera</taxon>
    </lineage>
</organism>
<reference evidence="1 2" key="1">
    <citation type="submission" date="2020-02" db="EMBL/GenBank/DDBJ databases">
        <title>The whole genome sequence of CPCC 205119.</title>
        <authorList>
            <person name="Jiang Z."/>
        </authorList>
    </citation>
    <scope>NUCLEOTIDE SEQUENCE [LARGE SCALE GENOMIC DNA]</scope>
    <source>
        <strain evidence="1 2">CPCC 205119</strain>
    </source>
</reference>
<gene>
    <name evidence="1" type="ORF">G1H19_20695</name>
</gene>
<dbReference type="Pfam" id="PF01904">
    <property type="entry name" value="DUF72"/>
    <property type="match status" value="1"/>
</dbReference>
<keyword evidence="2" id="KW-1185">Reference proteome</keyword>
<dbReference type="PANTHER" id="PTHR30348:SF4">
    <property type="entry name" value="DUF72 DOMAIN-CONTAINING PROTEIN"/>
    <property type="match status" value="1"/>
</dbReference>
<dbReference type="EMBL" id="JAAGWK010000034">
    <property type="protein sequence ID" value="NEL56392.1"/>
    <property type="molecule type" value="Genomic_DNA"/>
</dbReference>
<dbReference type="Gene3D" id="3.20.20.410">
    <property type="entry name" value="Protein of unknown function UPF0759"/>
    <property type="match status" value="1"/>
</dbReference>
<proteinExistence type="predicted"/>
<dbReference type="AlphaFoldDB" id="A0A7K3WJB7"/>
<dbReference type="InterPro" id="IPR036520">
    <property type="entry name" value="UPF0759_sf"/>
</dbReference>
<name>A0A7K3WJB7_9ACTN</name>
<evidence type="ECO:0000313" key="2">
    <source>
        <dbReference type="Proteomes" id="UP000470470"/>
    </source>
</evidence>
<protein>
    <submittedName>
        <fullName evidence="1">DUF72 domain-containing protein</fullName>
    </submittedName>
</protein>
<dbReference type="InterPro" id="IPR002763">
    <property type="entry name" value="DUF72"/>
</dbReference>
<sequence length="242" mass="27669">MSVHVGTSGWSYDHWDGVLYPPGTPPRERLQHYVRRFDTVELNASFYRWPRTATFAGWRRRLPPGFALSVKAPRGLTHAKRLYAPEAWAGRIAACWHELGDRRAVLLVQLHPAHERDDERLRWFLGCLPPWMRVAVEFRHPSWHEEAVFDLLERHGAAYCVTSGARLPCVLRATAPFVYVRLHGPDPDHLYAGSYPAADLHWWADRVREWAGSGRDVYAYFNNDGDGHAVRNAADLRGLLGG</sequence>
<accession>A0A7K3WJB7</accession>
<dbReference type="SUPFAM" id="SSF117396">
    <property type="entry name" value="TM1631-like"/>
    <property type="match status" value="1"/>
</dbReference>
<dbReference type="PANTHER" id="PTHR30348">
    <property type="entry name" value="UNCHARACTERIZED PROTEIN YECE"/>
    <property type="match status" value="1"/>
</dbReference>
<comment type="caution">
    <text evidence="1">The sequence shown here is derived from an EMBL/GenBank/DDBJ whole genome shotgun (WGS) entry which is preliminary data.</text>
</comment>
<dbReference type="Proteomes" id="UP000470470">
    <property type="component" value="Unassembled WGS sequence"/>
</dbReference>
<dbReference type="RefSeq" id="WP_162392216.1">
    <property type="nucleotide sequence ID" value="NZ_JAABOZ010000001.1"/>
</dbReference>
<evidence type="ECO:0000313" key="1">
    <source>
        <dbReference type="EMBL" id="NEL56392.1"/>
    </source>
</evidence>